<reference evidence="3" key="3">
    <citation type="submission" date="2012-09" db="EMBL/GenBank/DDBJ databases">
        <authorList>
            <consortium name="VectorBase"/>
        </authorList>
    </citation>
    <scope>NUCLEOTIDE SEQUENCE</scope>
    <source>
        <strain evidence="3">Liverpool</strain>
    </source>
</reference>
<dbReference type="KEGG" id="aag:5563563"/>
<protein>
    <submittedName>
        <fullName evidence="3">AAEL000026-PA</fullName>
    </submittedName>
</protein>
<dbReference type="Gene3D" id="3.30.1140.40">
    <property type="entry name" value="Tctex-1"/>
    <property type="match status" value="1"/>
</dbReference>
<dbReference type="GO" id="GO:0045505">
    <property type="term" value="F:dynein intermediate chain binding"/>
    <property type="evidence" value="ECO:0007669"/>
    <property type="project" value="TreeGrafter"/>
</dbReference>
<comment type="similarity">
    <text evidence="1">Belongs to the dynein light chain Tctex-type family.</text>
</comment>
<reference evidence="3" key="2">
    <citation type="journal article" date="2007" name="Science">
        <title>Genome sequence of Aedes aegypti, a major arbovirus vector.</title>
        <authorList>
            <person name="Nene V."/>
            <person name="Wortman J.R."/>
            <person name="Lawson D."/>
            <person name="Haas B."/>
            <person name="Kodira C."/>
            <person name="Tu Z.J."/>
            <person name="Loftus B."/>
            <person name="Xi Z."/>
            <person name="Megy K."/>
            <person name="Grabherr M."/>
            <person name="Ren Q."/>
            <person name="Zdobnov E.M."/>
            <person name="Lobo N.F."/>
            <person name="Campbell K.S."/>
            <person name="Brown S.E."/>
            <person name="Bonaldo M.F."/>
            <person name="Zhu J."/>
            <person name="Sinkins S.P."/>
            <person name="Hogenkamp D.G."/>
            <person name="Amedeo P."/>
            <person name="Arensburger P."/>
            <person name="Atkinson P.W."/>
            <person name="Bidwell S."/>
            <person name="Biedler J."/>
            <person name="Birney E."/>
            <person name="Bruggner R.V."/>
            <person name="Costas J."/>
            <person name="Coy M.R."/>
            <person name="Crabtree J."/>
            <person name="Crawford M."/>
            <person name="Debruyn B."/>
            <person name="Decaprio D."/>
            <person name="Eiglmeier K."/>
            <person name="Eisenstadt E."/>
            <person name="El-Dorry H."/>
            <person name="Gelbart W.M."/>
            <person name="Gomes S.L."/>
            <person name="Hammond M."/>
            <person name="Hannick L.I."/>
            <person name="Hogan J.R."/>
            <person name="Holmes M.H."/>
            <person name="Jaffe D."/>
            <person name="Johnston J.S."/>
            <person name="Kennedy R.C."/>
            <person name="Koo H."/>
            <person name="Kravitz S."/>
            <person name="Kriventseva E.V."/>
            <person name="Kulp D."/>
            <person name="Labutti K."/>
            <person name="Lee E."/>
            <person name="Li S."/>
            <person name="Lovin D.D."/>
            <person name="Mao C."/>
            <person name="Mauceli E."/>
            <person name="Menck C.F."/>
            <person name="Miller J.R."/>
            <person name="Montgomery P."/>
            <person name="Mori A."/>
            <person name="Nascimento A.L."/>
            <person name="Naveira H.F."/>
            <person name="Nusbaum C."/>
            <person name="O'leary S."/>
            <person name="Orvis J."/>
            <person name="Pertea M."/>
            <person name="Quesneville H."/>
            <person name="Reidenbach K.R."/>
            <person name="Rogers Y.H."/>
            <person name="Roth C.W."/>
            <person name="Schneider J.R."/>
            <person name="Schatz M."/>
            <person name="Shumway M."/>
            <person name="Stanke M."/>
            <person name="Stinson E.O."/>
            <person name="Tubio J.M."/>
            <person name="Vanzee J.P."/>
            <person name="Verjovski-Almeida S."/>
            <person name="Werner D."/>
            <person name="White O."/>
            <person name="Wyder S."/>
            <person name="Zeng Q."/>
            <person name="Zhao Q."/>
            <person name="Zhao Y."/>
            <person name="Hill C.A."/>
            <person name="Raikhel A.S."/>
            <person name="Soares M.B."/>
            <person name="Knudson D.L."/>
            <person name="Lee N.H."/>
            <person name="Galagan J."/>
            <person name="Salzberg S.L."/>
            <person name="Paulsen I.T."/>
            <person name="Dimopoulos G."/>
            <person name="Collins F.H."/>
            <person name="Birren B."/>
            <person name="Fraser-Liggett C.M."/>
            <person name="Severson D.W."/>
        </authorList>
    </citation>
    <scope>NUCLEOTIDE SEQUENCE [LARGE SCALE GENOMIC DNA]</scope>
    <source>
        <strain evidence="3">Liverpool</strain>
    </source>
</reference>
<dbReference type="GO" id="GO:0005868">
    <property type="term" value="C:cytoplasmic dynein complex"/>
    <property type="evidence" value="ECO:0007669"/>
    <property type="project" value="TreeGrafter"/>
</dbReference>
<proteinExistence type="inferred from homology"/>
<dbReference type="EMBL" id="CH477186">
    <property type="protein sequence ID" value="EAT48942.1"/>
    <property type="molecule type" value="Genomic_DNA"/>
</dbReference>
<dbReference type="PANTHER" id="PTHR21255:SF7">
    <property type="entry name" value="DYNEIN LIGHT CHAIN TCTEX-TYPE PROTEIN 2B"/>
    <property type="match status" value="1"/>
</dbReference>
<name>A0A1S4EUQ7_AEDAE</name>
<dbReference type="Pfam" id="PF03645">
    <property type="entry name" value="Tctex-1"/>
    <property type="match status" value="1"/>
</dbReference>
<accession>A0A1S4EUQ7</accession>
<sequence length="150" mass="16848">MLNQEQLLKVDRPCPDPDPKIAAAATVEASSPPPSTYQMRPTLEQTFKSEKIKQIINTVLQDTLSGQTYTAVDAARWTKTLADEISLKVKDLEMKRYKHVVQVVLGQQLGAGCKYIARCRWDAECDNQTSGEFKNATIFCIVTVFGLYLY</sequence>
<dbReference type="OrthoDB" id="10260741at2759"/>
<evidence type="ECO:0000313" key="3">
    <source>
        <dbReference type="EMBL" id="EAT48942.1"/>
    </source>
</evidence>
<dbReference type="HOGENOM" id="CLU_097204_4_1_1"/>
<dbReference type="CDD" id="cd21459">
    <property type="entry name" value="DLC-like_TCTEX1D2"/>
    <property type="match status" value="1"/>
</dbReference>
<dbReference type="GO" id="GO:0005737">
    <property type="term" value="C:cytoplasm"/>
    <property type="evidence" value="ECO:0007669"/>
    <property type="project" value="TreeGrafter"/>
</dbReference>
<dbReference type="PANTHER" id="PTHR21255">
    <property type="entry name" value="T-COMPLEX-ASSOCIATED-TESTIS-EXPRESSED 1/ DYNEIN LIGHT CHAIN"/>
    <property type="match status" value="1"/>
</dbReference>
<dbReference type="Proteomes" id="UP000682892">
    <property type="component" value="Chromosome 1"/>
</dbReference>
<dbReference type="InterPro" id="IPR005334">
    <property type="entry name" value="Tctex-1-like"/>
</dbReference>
<evidence type="ECO:0000256" key="1">
    <source>
        <dbReference type="ARBA" id="ARBA00005361"/>
    </source>
</evidence>
<dbReference type="GO" id="GO:0007018">
    <property type="term" value="P:microtubule-based movement"/>
    <property type="evidence" value="ECO:0007669"/>
    <property type="project" value="TreeGrafter"/>
</dbReference>
<feature type="region of interest" description="Disordered" evidence="2">
    <location>
        <begin position="1"/>
        <end position="20"/>
    </location>
</feature>
<evidence type="ECO:0000313" key="4">
    <source>
        <dbReference type="Proteomes" id="UP000682892"/>
    </source>
</evidence>
<evidence type="ECO:0000256" key="2">
    <source>
        <dbReference type="SAM" id="MobiDB-lite"/>
    </source>
</evidence>
<gene>
    <name evidence="3" type="ORF">AaeL_AAEL000026</name>
</gene>
<dbReference type="OMA" id="YVIRPNF"/>
<dbReference type="AlphaFoldDB" id="A0A1S4EUQ7"/>
<dbReference type="InterPro" id="IPR038586">
    <property type="entry name" value="Tctex-1-like_sf"/>
</dbReference>
<organism evidence="3 4">
    <name type="scientific">Aedes aegypti</name>
    <name type="common">Yellowfever mosquito</name>
    <name type="synonym">Culex aegypti</name>
    <dbReference type="NCBI Taxonomy" id="7159"/>
    <lineage>
        <taxon>Eukaryota</taxon>
        <taxon>Metazoa</taxon>
        <taxon>Ecdysozoa</taxon>
        <taxon>Arthropoda</taxon>
        <taxon>Hexapoda</taxon>
        <taxon>Insecta</taxon>
        <taxon>Pterygota</taxon>
        <taxon>Neoptera</taxon>
        <taxon>Endopterygota</taxon>
        <taxon>Diptera</taxon>
        <taxon>Nematocera</taxon>
        <taxon>Culicoidea</taxon>
        <taxon>Culicidae</taxon>
        <taxon>Culicinae</taxon>
        <taxon>Aedini</taxon>
        <taxon>Aedes</taxon>
        <taxon>Stegomyia</taxon>
    </lineage>
</organism>
<reference evidence="3" key="1">
    <citation type="submission" date="2005-10" db="EMBL/GenBank/DDBJ databases">
        <authorList>
            <person name="Loftus B.J."/>
            <person name="Nene V.M."/>
            <person name="Hannick L.I."/>
            <person name="Bidwell S."/>
            <person name="Haas B."/>
            <person name="Amedeo P."/>
            <person name="Orvis J."/>
            <person name="Wortman J.R."/>
            <person name="White O.R."/>
            <person name="Salzberg S."/>
            <person name="Shumway M."/>
            <person name="Koo H."/>
            <person name="Zhao Y."/>
            <person name="Holmes M."/>
            <person name="Miller J."/>
            <person name="Schatz M."/>
            <person name="Pop M."/>
            <person name="Pai G."/>
            <person name="Utterback T."/>
            <person name="Rogers Y.-H."/>
            <person name="Kravitz S."/>
            <person name="Fraser C.M."/>
        </authorList>
    </citation>
    <scope>NUCLEOTIDE SEQUENCE</scope>
    <source>
        <strain evidence="3">Liverpool</strain>
    </source>
</reference>
<feature type="compositionally biased region" description="Basic and acidic residues" evidence="2">
    <location>
        <begin position="8"/>
        <end position="19"/>
    </location>
</feature>